<keyword evidence="2" id="KW-1133">Transmembrane helix</keyword>
<evidence type="ECO:0000256" key="2">
    <source>
        <dbReference type="SAM" id="Phobius"/>
    </source>
</evidence>
<feature type="region of interest" description="Disordered" evidence="1">
    <location>
        <begin position="113"/>
        <end position="142"/>
    </location>
</feature>
<dbReference type="OrthoDB" id="371738at2759"/>
<dbReference type="PhylomeDB" id="K6UYD6"/>
<dbReference type="GeneID" id="14693939"/>
<sequence>MKRCRARGGKTTGHCSCEEGHSPKQNFQVNEYCILALFRRTHKGRRHKRHNTAIMTLKFLLLLFLHRFAAKCFSLKRPLLSSPRNSPVLLYNANSKALQKGSNYFFCAAKKKHPPGSNKFSLREKKEDENTEPSRNNSPNSNIFRNKYNYIPSLQEIKADIENFKREKSFYFTEHSILEAISVENNIVVVNIEGMFFEDVNVVFAEVTKYLLNKHLGILGVHPYNIKSLNIGKGET</sequence>
<evidence type="ECO:0000313" key="4">
    <source>
        <dbReference type="Proteomes" id="UP000006319"/>
    </source>
</evidence>
<keyword evidence="2" id="KW-0472">Membrane</keyword>
<name>K6UYD6_PLACD</name>
<protein>
    <submittedName>
        <fullName evidence="3">Uncharacterized protein</fullName>
    </submittedName>
</protein>
<proteinExistence type="predicted"/>
<dbReference type="KEGG" id="pcy:PCYB_121380"/>
<dbReference type="EMBL" id="DF157104">
    <property type="protein sequence ID" value="GAB67570.1"/>
    <property type="molecule type" value="Genomic_DNA"/>
</dbReference>
<gene>
    <name evidence="3" type="ORF">PCYB_121380</name>
</gene>
<keyword evidence="2" id="KW-0812">Transmembrane</keyword>
<accession>K6UYD6</accession>
<feature type="transmembrane region" description="Helical" evidence="2">
    <location>
        <begin position="52"/>
        <end position="69"/>
    </location>
</feature>
<keyword evidence="4" id="KW-1185">Reference proteome</keyword>
<dbReference type="RefSeq" id="XP_004223517.1">
    <property type="nucleotide sequence ID" value="XM_004223469.1"/>
</dbReference>
<reference evidence="3 4" key="1">
    <citation type="journal article" date="2012" name="Nat. Genet.">
        <title>Plasmodium cynomolgi genome sequences provide insight into Plasmodium vivax and the monkey malaria clade.</title>
        <authorList>
            <person name="Tachibana S."/>
            <person name="Sullivan S.A."/>
            <person name="Kawai S."/>
            <person name="Nakamura S."/>
            <person name="Kim H.R."/>
            <person name="Goto N."/>
            <person name="Arisue N."/>
            <person name="Palacpac N.M.Q."/>
            <person name="Honma H."/>
            <person name="Yagi M."/>
            <person name="Tougan T."/>
            <person name="Katakai Y."/>
            <person name="Kaneko O."/>
            <person name="Mita T."/>
            <person name="Kita K."/>
            <person name="Yasutomi Y."/>
            <person name="Sutton P.L."/>
            <person name="Shakhbatyan R."/>
            <person name="Horii T."/>
            <person name="Yasunaga T."/>
            <person name="Barnwell J.W."/>
            <person name="Escalante A.A."/>
            <person name="Carlton J.M."/>
            <person name="Tanabe K."/>
        </authorList>
    </citation>
    <scope>NUCLEOTIDE SEQUENCE [LARGE SCALE GENOMIC DNA]</scope>
    <source>
        <strain evidence="3 4">B</strain>
    </source>
</reference>
<dbReference type="VEuPathDB" id="PlasmoDB:PCYB_121380"/>
<dbReference type="OMA" id="VNIEGMF"/>
<evidence type="ECO:0000256" key="1">
    <source>
        <dbReference type="SAM" id="MobiDB-lite"/>
    </source>
</evidence>
<dbReference type="AlphaFoldDB" id="K6UYD6"/>
<evidence type="ECO:0000313" key="3">
    <source>
        <dbReference type="EMBL" id="GAB67570.1"/>
    </source>
</evidence>
<feature type="compositionally biased region" description="Polar residues" evidence="1">
    <location>
        <begin position="133"/>
        <end position="142"/>
    </location>
</feature>
<organism evidence="3 4">
    <name type="scientific">Plasmodium cynomolgi (strain B)</name>
    <dbReference type="NCBI Taxonomy" id="1120755"/>
    <lineage>
        <taxon>Eukaryota</taxon>
        <taxon>Sar</taxon>
        <taxon>Alveolata</taxon>
        <taxon>Apicomplexa</taxon>
        <taxon>Aconoidasida</taxon>
        <taxon>Haemosporida</taxon>
        <taxon>Plasmodiidae</taxon>
        <taxon>Plasmodium</taxon>
        <taxon>Plasmodium (Plasmodium)</taxon>
    </lineage>
</organism>
<dbReference type="eggNOG" id="ENOG502TMVW">
    <property type="taxonomic scope" value="Eukaryota"/>
</dbReference>
<dbReference type="Proteomes" id="UP000006319">
    <property type="component" value="Chromosome 12"/>
</dbReference>